<sequence length="341" mass="38662">MGPMGEHKKDEHCSVNFLQRTHDINLDSCLLNEKIAAEKIGQAESKLETAMRSESIGSGMQRAPIAKLEQQAVVNLPLTKEEQVEYNIDDETLQKQLERLWKTDFGDSVVGMKVSPSIEDKMAVNKMEESLRRVGIRKESGIYVAAVAQDPLDILIHHYSAWWKLKRAFAWLLCHKQFIRSKTCKKKEDAAPNAVCSSEKTALRIGNLMVIELQKAEEEIVRWVQRTSFPDVYRALANMLPGSSERQVKKVIQKEGSSIFKLNPKLRNGLLSVGGRLESAPIDEDSKHPFILPSHHHVTELLIQYHHSKVGHLSQESVLSSLRERKPGLAEPEKLKFGCWK</sequence>
<evidence type="ECO:0008006" key="3">
    <source>
        <dbReference type="Google" id="ProtNLM"/>
    </source>
</evidence>
<dbReference type="AlphaFoldDB" id="A0AAD9UXZ3"/>
<dbReference type="PANTHER" id="PTHR47331:SF1">
    <property type="entry name" value="GAG-LIKE PROTEIN"/>
    <property type="match status" value="1"/>
</dbReference>
<name>A0AAD9UXZ3_ACRCE</name>
<evidence type="ECO:0000313" key="1">
    <source>
        <dbReference type="EMBL" id="KAK2554103.1"/>
    </source>
</evidence>
<protein>
    <recommendedName>
        <fullName evidence="3">Integrase zinc-binding domain-containing protein</fullName>
    </recommendedName>
</protein>
<keyword evidence="2" id="KW-1185">Reference proteome</keyword>
<dbReference type="EMBL" id="JARQWQ010000072">
    <property type="protein sequence ID" value="KAK2554103.1"/>
    <property type="molecule type" value="Genomic_DNA"/>
</dbReference>
<reference evidence="1" key="2">
    <citation type="journal article" date="2023" name="Science">
        <title>Genomic signatures of disease resistance in endangered staghorn corals.</title>
        <authorList>
            <person name="Vollmer S.V."/>
            <person name="Selwyn J.D."/>
            <person name="Despard B.A."/>
            <person name="Roesel C.L."/>
        </authorList>
    </citation>
    <scope>NUCLEOTIDE SEQUENCE</scope>
    <source>
        <strain evidence="1">K2</strain>
    </source>
</reference>
<accession>A0AAD9UXZ3</accession>
<gene>
    <name evidence="1" type="ORF">P5673_024449</name>
</gene>
<dbReference type="Proteomes" id="UP001249851">
    <property type="component" value="Unassembled WGS sequence"/>
</dbReference>
<evidence type="ECO:0000313" key="2">
    <source>
        <dbReference type="Proteomes" id="UP001249851"/>
    </source>
</evidence>
<reference evidence="1" key="1">
    <citation type="journal article" date="2023" name="G3 (Bethesda)">
        <title>Whole genome assembly and annotation of the endangered Caribbean coral Acropora cervicornis.</title>
        <authorList>
            <person name="Selwyn J.D."/>
            <person name="Vollmer S.V."/>
        </authorList>
    </citation>
    <scope>NUCLEOTIDE SEQUENCE</scope>
    <source>
        <strain evidence="1">K2</strain>
    </source>
</reference>
<proteinExistence type="predicted"/>
<dbReference type="PANTHER" id="PTHR47331">
    <property type="entry name" value="PHD-TYPE DOMAIN-CONTAINING PROTEIN"/>
    <property type="match status" value="1"/>
</dbReference>
<organism evidence="1 2">
    <name type="scientific">Acropora cervicornis</name>
    <name type="common">Staghorn coral</name>
    <dbReference type="NCBI Taxonomy" id="6130"/>
    <lineage>
        <taxon>Eukaryota</taxon>
        <taxon>Metazoa</taxon>
        <taxon>Cnidaria</taxon>
        <taxon>Anthozoa</taxon>
        <taxon>Hexacorallia</taxon>
        <taxon>Scleractinia</taxon>
        <taxon>Astrocoeniina</taxon>
        <taxon>Acroporidae</taxon>
        <taxon>Acropora</taxon>
    </lineage>
</organism>
<comment type="caution">
    <text evidence="1">The sequence shown here is derived from an EMBL/GenBank/DDBJ whole genome shotgun (WGS) entry which is preliminary data.</text>
</comment>